<dbReference type="NCBIfam" id="NF010223">
    <property type="entry name" value="PRK13679.1"/>
    <property type="match status" value="1"/>
</dbReference>
<keyword evidence="4" id="KW-1185">Reference proteome</keyword>
<dbReference type="PANTHER" id="PTHR40037">
    <property type="entry name" value="PHOSPHOESTERASE YJCG-RELATED"/>
    <property type="match status" value="1"/>
</dbReference>
<feature type="active site" description="Proton acceptor" evidence="2">
    <location>
        <position position="115"/>
    </location>
</feature>
<dbReference type="OrthoDB" id="1524661at2"/>
<dbReference type="KEGG" id="panc:E2636_11240"/>
<dbReference type="Pfam" id="PF13563">
    <property type="entry name" value="2_5_RNA_ligase2"/>
    <property type="match status" value="1"/>
</dbReference>
<dbReference type="InterPro" id="IPR022932">
    <property type="entry name" value="YjcG"/>
</dbReference>
<dbReference type="Gene3D" id="3.90.1140.10">
    <property type="entry name" value="Cyclic phosphodiesterase"/>
    <property type="match status" value="1"/>
</dbReference>
<feature type="active site" description="Proton donor" evidence="2">
    <location>
        <position position="34"/>
    </location>
</feature>
<protein>
    <recommendedName>
        <fullName evidence="2">Putative phosphoesterase E2636_11240</fullName>
        <ecNumber evidence="2">3.1.-.-</ecNumber>
    </recommendedName>
</protein>
<dbReference type="HAMAP" id="MF_01444">
    <property type="entry name" value="2H_phosphoesterase_YjcG"/>
    <property type="match status" value="1"/>
</dbReference>
<dbReference type="InterPro" id="IPR009097">
    <property type="entry name" value="Cyclic_Pdiesterase"/>
</dbReference>
<evidence type="ECO:0000256" key="2">
    <source>
        <dbReference type="HAMAP-Rule" id="MF_01444"/>
    </source>
</evidence>
<comment type="similarity">
    <text evidence="2">Belongs to the 2H phosphoesterase superfamily. YjcG family.</text>
</comment>
<dbReference type="GO" id="GO:0016788">
    <property type="term" value="F:hydrolase activity, acting on ester bonds"/>
    <property type="evidence" value="ECO:0007669"/>
    <property type="project" value="UniProtKB-UniRule"/>
</dbReference>
<accession>A0A4P6ZYS0</accession>
<evidence type="ECO:0000313" key="4">
    <source>
        <dbReference type="Proteomes" id="UP000294292"/>
    </source>
</evidence>
<reference evidence="3 4" key="1">
    <citation type="submission" date="2019-03" db="EMBL/GenBank/DDBJ databases">
        <title>Complete genome sequence of Paenisporosarcina antarctica CGMCC 1.6503T.</title>
        <authorList>
            <person name="Rong J.-C."/>
            <person name="Chi N.-Y."/>
            <person name="Zhang Q.-F."/>
        </authorList>
    </citation>
    <scope>NUCLEOTIDE SEQUENCE [LARGE SCALE GENOMIC DNA]</scope>
    <source>
        <strain evidence="3 4">CGMCC 1.6503</strain>
    </source>
</reference>
<evidence type="ECO:0000256" key="1">
    <source>
        <dbReference type="ARBA" id="ARBA00022801"/>
    </source>
</evidence>
<organism evidence="3 4">
    <name type="scientific">Paenisporosarcina antarctica</name>
    <dbReference type="NCBI Taxonomy" id="417367"/>
    <lineage>
        <taxon>Bacteria</taxon>
        <taxon>Bacillati</taxon>
        <taxon>Bacillota</taxon>
        <taxon>Bacilli</taxon>
        <taxon>Bacillales</taxon>
        <taxon>Caryophanaceae</taxon>
        <taxon>Paenisporosarcina</taxon>
    </lineage>
</organism>
<keyword evidence="1 2" id="KW-0378">Hydrolase</keyword>
<dbReference type="EC" id="3.1.-.-" evidence="2"/>
<feature type="short sequence motif" description="HXTX 2" evidence="2">
    <location>
        <begin position="115"/>
        <end position="118"/>
    </location>
</feature>
<dbReference type="EMBL" id="CP038015">
    <property type="protein sequence ID" value="QBP41681.1"/>
    <property type="molecule type" value="Genomic_DNA"/>
</dbReference>
<dbReference type="InterPro" id="IPR050580">
    <property type="entry name" value="2H_phosphoesterase_YjcG-like"/>
</dbReference>
<sequence>MKYGVVAFPSKKLQDLANSYRKRYDPHYSLITPHMTLKGVFEASDTEIEVLSNSIRNVVQRHKPFTLHATGVSSFAPTTNAIYFKVDKTEALINLHEDLHKESLGLKAEHTFVPHITIAQKMSSGEHDDIYAQLKMAGLNHDETIDRLHLLYQLEDGYWTVYETFRLTGAEN</sequence>
<dbReference type="AlphaFoldDB" id="A0A4P6ZYS0"/>
<feature type="short sequence motif" description="HXTX 1" evidence="2">
    <location>
        <begin position="34"/>
        <end position="37"/>
    </location>
</feature>
<dbReference type="Proteomes" id="UP000294292">
    <property type="component" value="Chromosome"/>
</dbReference>
<name>A0A4P6ZYS0_9BACL</name>
<dbReference type="PANTHER" id="PTHR40037:SF1">
    <property type="entry name" value="PHOSPHOESTERASE SAOUHSC_00951-RELATED"/>
    <property type="match status" value="1"/>
</dbReference>
<evidence type="ECO:0000313" key="3">
    <source>
        <dbReference type="EMBL" id="QBP41681.1"/>
    </source>
</evidence>
<dbReference type="SUPFAM" id="SSF55144">
    <property type="entry name" value="LigT-like"/>
    <property type="match status" value="1"/>
</dbReference>
<proteinExistence type="inferred from homology"/>
<dbReference type="RefSeq" id="WP_134210268.1">
    <property type="nucleotide sequence ID" value="NZ_CP038015.1"/>
</dbReference>
<gene>
    <name evidence="3" type="ORF">E2636_11240</name>
</gene>